<dbReference type="InterPro" id="IPR002110">
    <property type="entry name" value="Ankyrin_rpt"/>
</dbReference>
<reference evidence="10 11" key="1">
    <citation type="submission" date="2024-02" db="EMBL/GenBank/DDBJ databases">
        <authorList>
            <person name="Chen Y."/>
            <person name="Shah S."/>
            <person name="Dougan E. K."/>
            <person name="Thang M."/>
            <person name="Chan C."/>
        </authorList>
    </citation>
    <scope>NUCLEOTIDE SEQUENCE [LARGE SCALE GENOMIC DNA]</scope>
</reference>
<evidence type="ECO:0000256" key="7">
    <source>
        <dbReference type="PROSITE-ProRule" id="PRU00023"/>
    </source>
</evidence>
<dbReference type="Gene3D" id="1.25.40.20">
    <property type="entry name" value="Ankyrin repeat-containing domain"/>
    <property type="match status" value="2"/>
</dbReference>
<comment type="caution">
    <text evidence="10">The sequence shown here is derived from an EMBL/GenBank/DDBJ whole genome shotgun (WGS) entry which is preliminary data.</text>
</comment>
<dbReference type="Pfam" id="PF02487">
    <property type="entry name" value="CLN3"/>
    <property type="match status" value="1"/>
</dbReference>
<comment type="similarity">
    <text evidence="2">Belongs to the battenin family.</text>
</comment>
<accession>A0ABP0REQ0</accession>
<evidence type="ECO:0008006" key="12">
    <source>
        <dbReference type="Google" id="ProtNLM"/>
    </source>
</evidence>
<keyword evidence="7" id="KW-0040">ANK repeat</keyword>
<feature type="transmembrane region" description="Helical" evidence="9">
    <location>
        <begin position="38"/>
        <end position="57"/>
    </location>
</feature>
<keyword evidence="3" id="KW-0813">Transport</keyword>
<feature type="transmembrane region" description="Helical" evidence="9">
    <location>
        <begin position="93"/>
        <end position="113"/>
    </location>
</feature>
<evidence type="ECO:0000256" key="8">
    <source>
        <dbReference type="SAM" id="MobiDB-lite"/>
    </source>
</evidence>
<evidence type="ECO:0000256" key="1">
    <source>
        <dbReference type="ARBA" id="ARBA00004127"/>
    </source>
</evidence>
<evidence type="ECO:0000256" key="3">
    <source>
        <dbReference type="ARBA" id="ARBA00022448"/>
    </source>
</evidence>
<dbReference type="Proteomes" id="UP001642484">
    <property type="component" value="Unassembled WGS sequence"/>
</dbReference>
<dbReference type="PANTHER" id="PTHR10981:SF0">
    <property type="entry name" value="BATTENIN"/>
    <property type="match status" value="1"/>
</dbReference>
<dbReference type="InterPro" id="IPR036770">
    <property type="entry name" value="Ankyrin_rpt-contain_sf"/>
</dbReference>
<feature type="transmembrane region" description="Helical" evidence="9">
    <location>
        <begin position="235"/>
        <end position="259"/>
    </location>
</feature>
<feature type="transmembrane region" description="Helical" evidence="9">
    <location>
        <begin position="125"/>
        <end position="143"/>
    </location>
</feature>
<feature type="transmembrane region" description="Helical" evidence="9">
    <location>
        <begin position="12"/>
        <end position="32"/>
    </location>
</feature>
<feature type="transmembrane region" description="Helical" evidence="9">
    <location>
        <begin position="301"/>
        <end position="321"/>
    </location>
</feature>
<sequence>MKDRFRIYRDVIAFWILGLLNNFLYVTMNAGAENINEAGIALVYLANILPTLLVKLTGPYWFHYVSYRCRMNFIAILMVFCLCIVAWGDSTSIKLLGVAICSLASGVGEASLLAMASFYETKPCLAAWSSGTGFAGIAGYAWSLAFDAMNTCFQVQLMVALWIPIAWYFTFFYLLGPPWIDKERGAEELACGESEEEVVSSSESVSSNASSEHSASEVITGQLSAKERFCFIAGLWPYMVPLFLVYAAEYTIQAGFWAAMGFPVTNRSSRHAWYKWANFTYQIGVFISRSSFVLICKSRKILWLGGILQVIMVGFFGAAATTPFGDWWLIAPALFVGFLGGGVYVGAFTLISQEQDPAFVELALSSASVADTFGIITANILGLIVQGCVFGQMKVLDTRPDFTCGYEIWAHMNRTSLRMAGAQIGDPWLRDVDVDDRAMGRLGDRGANCGSRLAAKFWSMKMRLLLFASFMAWRFRLARESSAQLRKALAETEAAHFAFASRGLMLSDAFRRWRRWAADLSFQRSVSALLSRTTGPGRVLAVVSSIEEKRRRLLCMEAFLRWTTVLRWKSSSPKAAQTAQAAAVFDRSAAFLNPAPLGLLRIWHFAGPSSCCKARLLTSASELPKPDAAWWPDLARGHLVAQLRSSEAFLALDRAWALLHLRPEQANAATPEGKPMTLAVKKGCRGVAELLRSQGAVLNPGAANALLHEAASTGNLKCLELLLLDSTGRVRSNCWASPNARPSKHGGTALDAAEAKGHEACAQLLRSIGGRHSIQRSAELALPDTLRQWLQEGADVEERDGSGATPLWLAAKGVKGTEQQRSECIQLLLGAQATVDALPITQETPLMVAAQRGSVAHCQLLLQARAEVHRSDRRNRRVLEHAKGPQVRQLLQLAEMDDPGVSSRDGDGDGQRGNAGADLTSLQLKDWARRPIAVGRAIALGLLAVIHPAWTVAAAAPPVTMRVSSAPQAVRAASCPSCGNVYLPDSIFCRRCGRKRDLVSLDIMRPSSVTLPQGATRTAAPVTVPVTAAPVTVPVTAFAPVTVTGGTASPTSVTSIRGEDGRVGGGGLQPAIADEAAQRLCWAPMRGRSVHVLHRRHGEATHAARGGWSKRRWRGGVEQGTARHGWAQLNVGPRSFMPRKGLGCAWAALALFLQELPDVPRSELEDRDEGDPLFLLIRASARAAAWQAGLALVEDQRQLPQRTLNALLKAVAAQQQFQQALTLLPADPHASSWQALLGAAVSTSCWEHAIALLQCSARPSGRALSACGSALARARRWAEALWLMEAAQKPVPAAFLTAVLGALGKVRKWQLAQALLKESSESVDRTAYNAALQAVGWQRSAQLLREMQKQGLLPDLFSFATLLSTLSRAAAWERALLVAEDMSASSISSDALSSGALLHALSKAFRWREALVFLDEKPPGAVRPLEMLEALAACHGAGSSVPAMALLRPWGRRLPLFRPHVTLTGRCQGEGEVAALEETLQSYGMLLRKAREVPLGALGLRGRLDELRRGRVPRVGRARGGFRAAADVEGNPMLRGSELSGPAAQAQSLATWCSFRLRLRRGRILTKWGWTKAASAVRCESENDMRCNDSAWEAALRVWFGLKQHQQRLGL</sequence>
<dbReference type="PRINTS" id="PR01315">
    <property type="entry name" value="BATTENIN"/>
</dbReference>
<feature type="region of interest" description="Disordered" evidence="8">
    <location>
        <begin position="894"/>
        <end position="916"/>
    </location>
</feature>
<keyword evidence="11" id="KW-1185">Reference proteome</keyword>
<feature type="transmembrane region" description="Helical" evidence="9">
    <location>
        <begin position="362"/>
        <end position="385"/>
    </location>
</feature>
<dbReference type="Gene3D" id="1.25.40.10">
    <property type="entry name" value="Tetratricopeptide repeat domain"/>
    <property type="match status" value="2"/>
</dbReference>
<evidence type="ECO:0000256" key="5">
    <source>
        <dbReference type="ARBA" id="ARBA00022989"/>
    </source>
</evidence>
<dbReference type="PANTHER" id="PTHR10981">
    <property type="entry name" value="BATTENIN"/>
    <property type="match status" value="1"/>
</dbReference>
<dbReference type="Pfam" id="PF12796">
    <property type="entry name" value="Ank_2"/>
    <property type="match status" value="1"/>
</dbReference>
<comment type="subcellular location">
    <subcellularLocation>
        <location evidence="1">Endomembrane system</location>
        <topology evidence="1">Multi-pass membrane protein</topology>
    </subcellularLocation>
</comment>
<dbReference type="SUPFAM" id="SSF48403">
    <property type="entry name" value="Ankyrin repeat"/>
    <property type="match status" value="1"/>
</dbReference>
<keyword evidence="5 9" id="KW-1133">Transmembrane helix</keyword>
<feature type="transmembrane region" description="Helical" evidence="9">
    <location>
        <begin position="155"/>
        <end position="175"/>
    </location>
</feature>
<protein>
    <recommendedName>
        <fullName evidence="12">Battenin</fullName>
    </recommendedName>
</protein>
<dbReference type="InterPro" id="IPR011990">
    <property type="entry name" value="TPR-like_helical_dom_sf"/>
</dbReference>
<keyword evidence="4 9" id="KW-0812">Transmembrane</keyword>
<gene>
    <name evidence="10" type="ORF">CCMP2556_LOCUS46337</name>
</gene>
<dbReference type="SUPFAM" id="SSF103473">
    <property type="entry name" value="MFS general substrate transporter"/>
    <property type="match status" value="1"/>
</dbReference>
<evidence type="ECO:0000256" key="9">
    <source>
        <dbReference type="SAM" id="Phobius"/>
    </source>
</evidence>
<organism evidence="10 11">
    <name type="scientific">Durusdinium trenchii</name>
    <dbReference type="NCBI Taxonomy" id="1381693"/>
    <lineage>
        <taxon>Eukaryota</taxon>
        <taxon>Sar</taxon>
        <taxon>Alveolata</taxon>
        <taxon>Dinophyceae</taxon>
        <taxon>Suessiales</taxon>
        <taxon>Symbiodiniaceae</taxon>
        <taxon>Durusdinium</taxon>
    </lineage>
</organism>
<evidence type="ECO:0000256" key="2">
    <source>
        <dbReference type="ARBA" id="ARBA00007467"/>
    </source>
</evidence>
<evidence type="ECO:0000313" key="11">
    <source>
        <dbReference type="Proteomes" id="UP001642484"/>
    </source>
</evidence>
<evidence type="ECO:0000313" key="10">
    <source>
        <dbReference type="EMBL" id="CAK9097676.1"/>
    </source>
</evidence>
<dbReference type="SMART" id="SM00248">
    <property type="entry name" value="ANK"/>
    <property type="match status" value="4"/>
</dbReference>
<dbReference type="PROSITE" id="PS50088">
    <property type="entry name" value="ANK_REPEAT"/>
    <property type="match status" value="1"/>
</dbReference>
<dbReference type="InterPro" id="IPR003492">
    <property type="entry name" value="Battenin_disease_Cln3"/>
</dbReference>
<keyword evidence="6 9" id="KW-0472">Membrane</keyword>
<feature type="repeat" description="ANK" evidence="7">
    <location>
        <begin position="841"/>
        <end position="873"/>
    </location>
</feature>
<dbReference type="EMBL" id="CAXAMN010025761">
    <property type="protein sequence ID" value="CAK9097676.1"/>
    <property type="molecule type" value="Genomic_DNA"/>
</dbReference>
<evidence type="ECO:0000256" key="6">
    <source>
        <dbReference type="ARBA" id="ARBA00023136"/>
    </source>
</evidence>
<feature type="transmembrane region" description="Helical" evidence="9">
    <location>
        <begin position="327"/>
        <end position="350"/>
    </location>
</feature>
<proteinExistence type="inferred from homology"/>
<name>A0ABP0REQ0_9DINO</name>
<feature type="transmembrane region" description="Helical" evidence="9">
    <location>
        <begin position="69"/>
        <end position="87"/>
    </location>
</feature>
<evidence type="ECO:0000256" key="4">
    <source>
        <dbReference type="ARBA" id="ARBA00022692"/>
    </source>
</evidence>
<dbReference type="InterPro" id="IPR036259">
    <property type="entry name" value="MFS_trans_sf"/>
</dbReference>
<feature type="transmembrane region" description="Helical" evidence="9">
    <location>
        <begin position="279"/>
        <end position="296"/>
    </location>
</feature>